<gene>
    <name evidence="5" type="ORF">KHA94_10490</name>
</gene>
<dbReference type="Gene3D" id="3.40.50.300">
    <property type="entry name" value="P-loop containing nucleotide triphosphate hydrolases"/>
    <property type="match status" value="1"/>
</dbReference>
<dbReference type="PANTHER" id="PTHR43875:SF3">
    <property type="entry name" value="MALTOSE_MALTODEXTRIN IMPORT ATP-BINDING PROTEIN MALK"/>
    <property type="match status" value="1"/>
</dbReference>
<keyword evidence="6" id="KW-1185">Reference proteome</keyword>
<accession>A0ABS5NS23</accession>
<organism evidence="5 6">
    <name type="scientific">Cytobacillus citreus</name>
    <dbReference type="NCBI Taxonomy" id="2833586"/>
    <lineage>
        <taxon>Bacteria</taxon>
        <taxon>Bacillati</taxon>
        <taxon>Bacillota</taxon>
        <taxon>Bacilli</taxon>
        <taxon>Bacillales</taxon>
        <taxon>Bacillaceae</taxon>
        <taxon>Cytobacillus</taxon>
    </lineage>
</organism>
<dbReference type="InterPro" id="IPR017871">
    <property type="entry name" value="ABC_transporter-like_CS"/>
</dbReference>
<dbReference type="EMBL" id="JAGYPM010000002">
    <property type="protein sequence ID" value="MBS4190610.1"/>
    <property type="molecule type" value="Genomic_DNA"/>
</dbReference>
<dbReference type="InterPro" id="IPR027417">
    <property type="entry name" value="P-loop_NTPase"/>
</dbReference>
<dbReference type="RefSeq" id="WP_213102039.1">
    <property type="nucleotide sequence ID" value="NZ_JAGYPM010000002.1"/>
</dbReference>
<name>A0ABS5NS23_9BACI</name>
<comment type="caution">
    <text evidence="5">The sequence shown here is derived from an EMBL/GenBank/DDBJ whole genome shotgun (WGS) entry which is preliminary data.</text>
</comment>
<dbReference type="InterPro" id="IPR015855">
    <property type="entry name" value="ABC_transpr_MalK-like"/>
</dbReference>
<dbReference type="PROSITE" id="PS00211">
    <property type="entry name" value="ABC_TRANSPORTER_1"/>
    <property type="match status" value="1"/>
</dbReference>
<dbReference type="Proteomes" id="UP000681027">
    <property type="component" value="Unassembled WGS sequence"/>
</dbReference>
<dbReference type="InterPro" id="IPR047641">
    <property type="entry name" value="ABC_transpr_MalK/UgpC-like"/>
</dbReference>
<keyword evidence="2" id="KW-0547">Nucleotide-binding</keyword>
<evidence type="ECO:0000313" key="6">
    <source>
        <dbReference type="Proteomes" id="UP000681027"/>
    </source>
</evidence>
<dbReference type="InterPro" id="IPR003593">
    <property type="entry name" value="AAA+_ATPase"/>
</dbReference>
<dbReference type="PANTHER" id="PTHR43875">
    <property type="entry name" value="MALTODEXTRIN IMPORT ATP-BINDING PROTEIN MSMX"/>
    <property type="match status" value="1"/>
</dbReference>
<dbReference type="SMART" id="SM00382">
    <property type="entry name" value="AAA"/>
    <property type="match status" value="1"/>
</dbReference>
<protein>
    <submittedName>
        <fullName evidence="5">ABC transporter ATP-binding protein</fullName>
    </submittedName>
</protein>
<evidence type="ECO:0000256" key="2">
    <source>
        <dbReference type="ARBA" id="ARBA00022741"/>
    </source>
</evidence>
<reference evidence="5 6" key="1">
    <citation type="submission" date="2021-05" db="EMBL/GenBank/DDBJ databases">
        <title>Novel Bacillus species.</title>
        <authorList>
            <person name="Liu G."/>
        </authorList>
    </citation>
    <scope>NUCLEOTIDE SEQUENCE [LARGE SCALE GENOMIC DNA]</scope>
    <source>
        <strain evidence="5 6">FJAT-49705</strain>
    </source>
</reference>
<sequence>MAGIKIKNVSKTYQNTNERVPKRIHIFKKKIKENTRNVQVIDKINLDIKDGSFTVLVGPSGCGKSTMLRMIAGLEDITEGEVWVGDKLVNHMSPGDRNISMVFQNYALYPTMTVRQNIEFSLENIKVPKVERDRMVKDVAETVGLMEYLDTKPGKLSGGQRQRVALARAIVKRPDVYIFDEPLSNLDAKLRAEMRTELIQMHEKLKTTFIYVTHDQVEAMSMADEIVLMNRGEIMQIGSPVDIYNDPKNIFVAQFMGTPSMNVMPIGELINRLEPHFQHVSYFGFRPEKGILLGRSILHSYEIEIASKILTREILGAETIYKIENKYGVQNIKTTETHYSLGEEVNLCLSLDSLYYFDHDEQRVYADKTVLEAGIS</sequence>
<evidence type="ECO:0000256" key="1">
    <source>
        <dbReference type="ARBA" id="ARBA00022448"/>
    </source>
</evidence>
<dbReference type="CDD" id="cd03301">
    <property type="entry name" value="ABC_MalK_N"/>
    <property type="match status" value="1"/>
</dbReference>
<dbReference type="InterPro" id="IPR003439">
    <property type="entry name" value="ABC_transporter-like_ATP-bd"/>
</dbReference>
<dbReference type="Pfam" id="PF00005">
    <property type="entry name" value="ABC_tran"/>
    <property type="match status" value="1"/>
</dbReference>
<dbReference type="SUPFAM" id="SSF50331">
    <property type="entry name" value="MOP-like"/>
    <property type="match status" value="1"/>
</dbReference>
<dbReference type="SUPFAM" id="SSF52540">
    <property type="entry name" value="P-loop containing nucleoside triphosphate hydrolases"/>
    <property type="match status" value="1"/>
</dbReference>
<keyword evidence="1" id="KW-0813">Transport</keyword>
<proteinExistence type="predicted"/>
<evidence type="ECO:0000313" key="5">
    <source>
        <dbReference type="EMBL" id="MBS4190610.1"/>
    </source>
</evidence>
<dbReference type="GO" id="GO:0005524">
    <property type="term" value="F:ATP binding"/>
    <property type="evidence" value="ECO:0007669"/>
    <property type="project" value="UniProtKB-KW"/>
</dbReference>
<feature type="domain" description="ABC transporter" evidence="4">
    <location>
        <begin position="4"/>
        <end position="256"/>
    </location>
</feature>
<dbReference type="InterPro" id="IPR008995">
    <property type="entry name" value="Mo/tungstate-bd_C_term_dom"/>
</dbReference>
<dbReference type="Gene3D" id="2.40.50.100">
    <property type="match status" value="1"/>
</dbReference>
<evidence type="ECO:0000256" key="3">
    <source>
        <dbReference type="ARBA" id="ARBA00022840"/>
    </source>
</evidence>
<evidence type="ECO:0000259" key="4">
    <source>
        <dbReference type="PROSITE" id="PS50893"/>
    </source>
</evidence>
<keyword evidence="3 5" id="KW-0067">ATP-binding</keyword>
<dbReference type="PROSITE" id="PS50893">
    <property type="entry name" value="ABC_TRANSPORTER_2"/>
    <property type="match status" value="1"/>
</dbReference>